<evidence type="ECO:0000313" key="10">
    <source>
        <dbReference type="Proteomes" id="UP000663879"/>
    </source>
</evidence>
<feature type="domain" description="Shisa N-terminal" evidence="8">
    <location>
        <begin position="26"/>
        <end position="72"/>
    </location>
</feature>
<organism evidence="9 10">
    <name type="scientific">Brachionus calyciflorus</name>
    <dbReference type="NCBI Taxonomy" id="104777"/>
    <lineage>
        <taxon>Eukaryota</taxon>
        <taxon>Metazoa</taxon>
        <taxon>Spiralia</taxon>
        <taxon>Gnathifera</taxon>
        <taxon>Rotifera</taxon>
        <taxon>Eurotatoria</taxon>
        <taxon>Monogononta</taxon>
        <taxon>Pseudotrocha</taxon>
        <taxon>Ploima</taxon>
        <taxon>Brachionidae</taxon>
        <taxon>Brachionus</taxon>
    </lineage>
</organism>
<dbReference type="PANTHER" id="PTHR31774">
    <property type="entry name" value="PROTEIN SHISA-9-RELATED"/>
    <property type="match status" value="1"/>
</dbReference>
<keyword evidence="7" id="KW-0732">Signal</keyword>
<dbReference type="EMBL" id="CAJNOC010000017">
    <property type="protein sequence ID" value="CAF0706449.1"/>
    <property type="molecule type" value="Genomic_DNA"/>
</dbReference>
<evidence type="ECO:0000256" key="4">
    <source>
        <dbReference type="ARBA" id="ARBA00023136"/>
    </source>
</evidence>
<evidence type="ECO:0000256" key="2">
    <source>
        <dbReference type="ARBA" id="ARBA00022692"/>
    </source>
</evidence>
<keyword evidence="3 6" id="KW-1133">Transmembrane helix</keyword>
<gene>
    <name evidence="9" type="ORF">OXX778_LOCUS374</name>
</gene>
<keyword evidence="4 6" id="KW-0472">Membrane</keyword>
<dbReference type="GO" id="GO:0048172">
    <property type="term" value="P:regulation of short-term neuronal synaptic plasticity"/>
    <property type="evidence" value="ECO:0007669"/>
    <property type="project" value="TreeGrafter"/>
</dbReference>
<keyword evidence="10" id="KW-1185">Reference proteome</keyword>
<dbReference type="InterPro" id="IPR026910">
    <property type="entry name" value="Shisa"/>
</dbReference>
<feature type="transmembrane region" description="Helical" evidence="6">
    <location>
        <begin position="183"/>
        <end position="201"/>
    </location>
</feature>
<dbReference type="PANTHER" id="PTHR31774:SF0">
    <property type="entry name" value="PROTEIN SHISA-6"/>
    <property type="match status" value="1"/>
</dbReference>
<comment type="subcellular location">
    <subcellularLocation>
        <location evidence="1">Membrane</location>
    </subcellularLocation>
</comment>
<dbReference type="Pfam" id="PF13908">
    <property type="entry name" value="Shisa_N"/>
    <property type="match status" value="2"/>
</dbReference>
<feature type="chain" id="PRO_5032417857" description="Shisa N-terminal domain-containing protein" evidence="7">
    <location>
        <begin position="21"/>
        <end position="257"/>
    </location>
</feature>
<dbReference type="GO" id="GO:0045211">
    <property type="term" value="C:postsynaptic membrane"/>
    <property type="evidence" value="ECO:0007669"/>
    <property type="project" value="TreeGrafter"/>
</dbReference>
<evidence type="ECO:0000256" key="3">
    <source>
        <dbReference type="ARBA" id="ARBA00022989"/>
    </source>
</evidence>
<feature type="region of interest" description="Disordered" evidence="5">
    <location>
        <begin position="221"/>
        <end position="257"/>
    </location>
</feature>
<dbReference type="AlphaFoldDB" id="A0A813M343"/>
<proteinExistence type="predicted"/>
<evidence type="ECO:0000259" key="8">
    <source>
        <dbReference type="Pfam" id="PF13908"/>
    </source>
</evidence>
<keyword evidence="2 6" id="KW-0812">Transmembrane</keyword>
<dbReference type="Proteomes" id="UP000663879">
    <property type="component" value="Unassembled WGS sequence"/>
</dbReference>
<evidence type="ECO:0000256" key="5">
    <source>
        <dbReference type="SAM" id="MobiDB-lite"/>
    </source>
</evidence>
<evidence type="ECO:0000256" key="6">
    <source>
        <dbReference type="SAM" id="Phobius"/>
    </source>
</evidence>
<dbReference type="InterPro" id="IPR053891">
    <property type="entry name" value="Shisa_N"/>
</dbReference>
<reference evidence="9" key="1">
    <citation type="submission" date="2021-02" db="EMBL/GenBank/DDBJ databases">
        <authorList>
            <person name="Nowell W R."/>
        </authorList>
    </citation>
    <scope>NUCLEOTIDE SEQUENCE</scope>
    <source>
        <strain evidence="9">Ploen Becks lab</strain>
    </source>
</reference>
<protein>
    <recommendedName>
        <fullName evidence="8">Shisa N-terminal domain-containing protein</fullName>
    </recommendedName>
</protein>
<feature type="domain" description="Shisa N-terminal" evidence="8">
    <location>
        <begin position="89"/>
        <end position="137"/>
    </location>
</feature>
<feature type="signal peptide" evidence="7">
    <location>
        <begin position="1"/>
        <end position="20"/>
    </location>
</feature>
<sequence length="257" mass="30165">MKTYFFYFVLFYFLVSICINDEYESNVCRAYLTKYGFLVEKEPCICCGGCFKRYCCDDYDEKFIALRQSRCLNNYNPNLETSNPIKIGKCFPYFDKEGNYVNELECLEQIGEFCSGSCYNRYCSKKEYEWLNQLHCINQPEIINYTSKTTTSTTSRKTKTTSTERITTTREKSTMDFDKTIDIIIYAIISIVVILLVAFIYRRFCFKRTNRTVERHVAQEMSTYENDSPPPYPGNGQVVQEMKSYDNNDSPPPYSGY</sequence>
<dbReference type="GO" id="GO:0032281">
    <property type="term" value="C:AMPA glutamate receptor complex"/>
    <property type="evidence" value="ECO:0007669"/>
    <property type="project" value="TreeGrafter"/>
</dbReference>
<dbReference type="GO" id="GO:0032591">
    <property type="term" value="C:dendritic spine membrane"/>
    <property type="evidence" value="ECO:0007669"/>
    <property type="project" value="TreeGrafter"/>
</dbReference>
<evidence type="ECO:0000256" key="7">
    <source>
        <dbReference type="SAM" id="SignalP"/>
    </source>
</evidence>
<name>A0A813M343_9BILA</name>
<comment type="caution">
    <text evidence="9">The sequence shown here is derived from an EMBL/GenBank/DDBJ whole genome shotgun (WGS) entry which is preliminary data.</text>
</comment>
<evidence type="ECO:0000256" key="1">
    <source>
        <dbReference type="ARBA" id="ARBA00004370"/>
    </source>
</evidence>
<dbReference type="GO" id="GO:0014069">
    <property type="term" value="C:postsynaptic density"/>
    <property type="evidence" value="ECO:0007669"/>
    <property type="project" value="TreeGrafter"/>
</dbReference>
<accession>A0A813M343</accession>
<evidence type="ECO:0000313" key="9">
    <source>
        <dbReference type="EMBL" id="CAF0706449.1"/>
    </source>
</evidence>